<protein>
    <submittedName>
        <fullName evidence="2">Uncharacterized protein</fullName>
    </submittedName>
</protein>
<feature type="region of interest" description="Disordered" evidence="1">
    <location>
        <begin position="97"/>
        <end position="137"/>
    </location>
</feature>
<gene>
    <name evidence="2" type="ORF">BSTOLATCC_MIC44157</name>
</gene>
<feature type="compositionally biased region" description="Polar residues" evidence="1">
    <location>
        <begin position="62"/>
        <end position="75"/>
    </location>
</feature>
<keyword evidence="3" id="KW-1185">Reference proteome</keyword>
<dbReference type="EMBL" id="CAJZBQ010000044">
    <property type="protein sequence ID" value="CAG9327522.1"/>
    <property type="molecule type" value="Genomic_DNA"/>
</dbReference>
<evidence type="ECO:0000256" key="1">
    <source>
        <dbReference type="SAM" id="MobiDB-lite"/>
    </source>
</evidence>
<accession>A0AAU9JHN7</accession>
<reference evidence="2" key="1">
    <citation type="submission" date="2021-09" db="EMBL/GenBank/DDBJ databases">
        <authorList>
            <consortium name="AG Swart"/>
            <person name="Singh M."/>
            <person name="Singh A."/>
            <person name="Seah K."/>
            <person name="Emmerich C."/>
        </authorList>
    </citation>
    <scope>NUCLEOTIDE SEQUENCE</scope>
    <source>
        <strain evidence="2">ATCC30299</strain>
    </source>
</reference>
<comment type="caution">
    <text evidence="2">The sequence shown here is derived from an EMBL/GenBank/DDBJ whole genome shotgun (WGS) entry which is preliminary data.</text>
</comment>
<evidence type="ECO:0000313" key="2">
    <source>
        <dbReference type="EMBL" id="CAG9327522.1"/>
    </source>
</evidence>
<evidence type="ECO:0000313" key="3">
    <source>
        <dbReference type="Proteomes" id="UP001162131"/>
    </source>
</evidence>
<feature type="region of interest" description="Disordered" evidence="1">
    <location>
        <begin position="54"/>
        <end position="83"/>
    </location>
</feature>
<organism evidence="2 3">
    <name type="scientific">Blepharisma stoltei</name>
    <dbReference type="NCBI Taxonomy" id="1481888"/>
    <lineage>
        <taxon>Eukaryota</taxon>
        <taxon>Sar</taxon>
        <taxon>Alveolata</taxon>
        <taxon>Ciliophora</taxon>
        <taxon>Postciliodesmatophora</taxon>
        <taxon>Heterotrichea</taxon>
        <taxon>Heterotrichida</taxon>
        <taxon>Blepharismidae</taxon>
        <taxon>Blepharisma</taxon>
    </lineage>
</organism>
<proteinExistence type="predicted"/>
<dbReference type="AlphaFoldDB" id="A0AAU9JHN7"/>
<sequence length="242" mass="27956">MHSRRNSSRIIITSNETHNDPIPLKIKVLEPSKSTVNLKDPFLRMCNSRKGTPSLKPMCASAKQTPESSILISSPPTKPKEPKFLRRLFPSPTRKLQKHASEAILHIPPPSHRPNRSELPKNPSFSKPFSITKDTKSSKNLPPFLRWNFIPCEGKQESSRKLQTPMFSRRKSEYKPYASEIMSMPQSPNASFRRLNKQQNMNEEVAKKLNFLIQKEEGWDKEISFGNIEVNEMNMIFSRKVW</sequence>
<name>A0AAU9JHN7_9CILI</name>
<dbReference type="Proteomes" id="UP001162131">
    <property type="component" value="Unassembled WGS sequence"/>
</dbReference>